<reference evidence="1 2" key="1">
    <citation type="submission" date="2024-11" db="EMBL/GenBank/DDBJ databases">
        <title>Chromosome-level genome assembly of the freshwater bivalve Anodonta woodiana.</title>
        <authorList>
            <person name="Chen X."/>
        </authorList>
    </citation>
    <scope>NUCLEOTIDE SEQUENCE [LARGE SCALE GENOMIC DNA]</scope>
    <source>
        <strain evidence="1">MN2024</strain>
        <tissue evidence="1">Gills</tissue>
    </source>
</reference>
<comment type="caution">
    <text evidence="1">The sequence shown here is derived from an EMBL/GenBank/DDBJ whole genome shotgun (WGS) entry which is preliminary data.</text>
</comment>
<protein>
    <submittedName>
        <fullName evidence="1">Uncharacterized protein</fullName>
    </submittedName>
</protein>
<evidence type="ECO:0000313" key="2">
    <source>
        <dbReference type="Proteomes" id="UP001634394"/>
    </source>
</evidence>
<organism evidence="1 2">
    <name type="scientific">Sinanodonta woodiana</name>
    <name type="common">Chinese pond mussel</name>
    <name type="synonym">Anodonta woodiana</name>
    <dbReference type="NCBI Taxonomy" id="1069815"/>
    <lineage>
        <taxon>Eukaryota</taxon>
        <taxon>Metazoa</taxon>
        <taxon>Spiralia</taxon>
        <taxon>Lophotrochozoa</taxon>
        <taxon>Mollusca</taxon>
        <taxon>Bivalvia</taxon>
        <taxon>Autobranchia</taxon>
        <taxon>Heteroconchia</taxon>
        <taxon>Palaeoheterodonta</taxon>
        <taxon>Unionida</taxon>
        <taxon>Unionoidea</taxon>
        <taxon>Unionidae</taxon>
        <taxon>Unioninae</taxon>
        <taxon>Sinanodonta</taxon>
    </lineage>
</organism>
<name>A0ABD3WK96_SINWO</name>
<keyword evidence="2" id="KW-1185">Reference proteome</keyword>
<dbReference type="Proteomes" id="UP001634394">
    <property type="component" value="Unassembled WGS sequence"/>
</dbReference>
<evidence type="ECO:0000313" key="1">
    <source>
        <dbReference type="EMBL" id="KAL3874385.1"/>
    </source>
</evidence>
<dbReference type="AlphaFoldDB" id="A0ABD3WK96"/>
<feature type="non-terminal residue" evidence="1">
    <location>
        <position position="1"/>
    </location>
</feature>
<accession>A0ABD3WK96</accession>
<dbReference type="EMBL" id="JBJQND010000006">
    <property type="protein sequence ID" value="KAL3874385.1"/>
    <property type="molecule type" value="Genomic_DNA"/>
</dbReference>
<proteinExistence type="predicted"/>
<gene>
    <name evidence="1" type="ORF">ACJMK2_037411</name>
</gene>
<feature type="non-terminal residue" evidence="1">
    <location>
        <position position="58"/>
    </location>
</feature>
<sequence>SPPFFTNLNFFMVAQPTWPVGNLVYTVSASDPNPSDTTITQLKITMNTDSYFSFDTTT</sequence>